<dbReference type="Pfam" id="PF25780">
    <property type="entry name" value="TPR_IPO5"/>
    <property type="match status" value="1"/>
</dbReference>
<dbReference type="SMART" id="SM00913">
    <property type="entry name" value="IBN_N"/>
    <property type="match status" value="1"/>
</dbReference>
<proteinExistence type="predicted"/>
<gene>
    <name evidence="11" type="ORF">DMN91_012941</name>
    <name evidence="10" type="ORF">X777_13885</name>
</gene>
<dbReference type="Pfam" id="PF03810">
    <property type="entry name" value="IBN_N"/>
    <property type="match status" value="1"/>
</dbReference>
<dbReference type="STRING" id="2015173.A0A026WVI9"/>
<dbReference type="InterPro" id="IPR057672">
    <property type="entry name" value="TPR_IPO4/5"/>
</dbReference>
<dbReference type="GO" id="GO:0006606">
    <property type="term" value="P:protein import into nucleus"/>
    <property type="evidence" value="ECO:0007669"/>
    <property type="project" value="InterPro"/>
</dbReference>
<evidence type="ECO:0000313" key="11">
    <source>
        <dbReference type="EMBL" id="RLU15054.1"/>
    </source>
</evidence>
<dbReference type="GO" id="GO:0031267">
    <property type="term" value="F:small GTPase binding"/>
    <property type="evidence" value="ECO:0007669"/>
    <property type="project" value="InterPro"/>
</dbReference>
<dbReference type="Gene3D" id="1.25.10.10">
    <property type="entry name" value="Leucine-rich Repeat Variant"/>
    <property type="match status" value="1"/>
</dbReference>
<evidence type="ECO:0000256" key="6">
    <source>
        <dbReference type="ARBA" id="ARBA00022927"/>
    </source>
</evidence>
<dbReference type="SUPFAM" id="SSF48371">
    <property type="entry name" value="ARM repeat"/>
    <property type="match status" value="2"/>
</dbReference>
<dbReference type="PROSITE" id="PS50166">
    <property type="entry name" value="IMPORTIN_B_NT"/>
    <property type="match status" value="1"/>
</dbReference>
<evidence type="ECO:0000256" key="2">
    <source>
        <dbReference type="ARBA" id="ARBA00004496"/>
    </source>
</evidence>
<dbReference type="PANTHER" id="PTHR10527">
    <property type="entry name" value="IMPORTIN BETA"/>
    <property type="match status" value="1"/>
</dbReference>
<dbReference type="GO" id="GO:0005634">
    <property type="term" value="C:nucleus"/>
    <property type="evidence" value="ECO:0007669"/>
    <property type="project" value="UniProtKB-SubCell"/>
</dbReference>
<protein>
    <submittedName>
        <fullName evidence="10">Importin-4</fullName>
    </submittedName>
</protein>
<dbReference type="EMBL" id="QOIP01000014">
    <property type="protein sequence ID" value="RLU15054.1"/>
    <property type="molecule type" value="Genomic_DNA"/>
</dbReference>
<feature type="domain" description="Importin N-terminal" evidence="9">
    <location>
        <begin position="19"/>
        <end position="87"/>
    </location>
</feature>
<dbReference type="InterPro" id="IPR011989">
    <property type="entry name" value="ARM-like"/>
</dbReference>
<feature type="compositionally biased region" description="Acidic residues" evidence="8">
    <location>
        <begin position="641"/>
        <end position="665"/>
    </location>
</feature>
<keyword evidence="4" id="KW-0963">Cytoplasm</keyword>
<keyword evidence="5" id="KW-0677">Repeat</keyword>
<keyword evidence="3" id="KW-0813">Transport</keyword>
<name>A0A026WVI9_OOCBI</name>
<keyword evidence="6" id="KW-0653">Protein transport</keyword>
<evidence type="ECO:0000256" key="5">
    <source>
        <dbReference type="ARBA" id="ARBA00022737"/>
    </source>
</evidence>
<dbReference type="OMA" id="ANACGCV"/>
<comment type="subcellular location">
    <subcellularLocation>
        <location evidence="2">Cytoplasm</location>
    </subcellularLocation>
    <subcellularLocation>
        <location evidence="1">Nucleus</location>
    </subcellularLocation>
</comment>
<evidence type="ECO:0000256" key="3">
    <source>
        <dbReference type="ARBA" id="ARBA00022448"/>
    </source>
</evidence>
<evidence type="ECO:0000256" key="8">
    <source>
        <dbReference type="SAM" id="MobiDB-lite"/>
    </source>
</evidence>
<evidence type="ECO:0000256" key="1">
    <source>
        <dbReference type="ARBA" id="ARBA00004123"/>
    </source>
</evidence>
<dbReference type="AlphaFoldDB" id="A0A026WVI9"/>
<dbReference type="EMBL" id="KK107083">
    <property type="protein sequence ID" value="EZA60060.1"/>
    <property type="molecule type" value="Genomic_DNA"/>
</dbReference>
<evidence type="ECO:0000256" key="4">
    <source>
        <dbReference type="ARBA" id="ARBA00022490"/>
    </source>
</evidence>
<organism evidence="10 12">
    <name type="scientific">Ooceraea biroi</name>
    <name type="common">Clonal raider ant</name>
    <name type="synonym">Cerapachys biroi</name>
    <dbReference type="NCBI Taxonomy" id="2015173"/>
    <lineage>
        <taxon>Eukaryota</taxon>
        <taxon>Metazoa</taxon>
        <taxon>Ecdysozoa</taxon>
        <taxon>Arthropoda</taxon>
        <taxon>Hexapoda</taxon>
        <taxon>Insecta</taxon>
        <taxon>Pterygota</taxon>
        <taxon>Neoptera</taxon>
        <taxon>Endopterygota</taxon>
        <taxon>Hymenoptera</taxon>
        <taxon>Apocrita</taxon>
        <taxon>Aculeata</taxon>
        <taxon>Formicoidea</taxon>
        <taxon>Formicidae</taxon>
        <taxon>Dorylinae</taxon>
        <taxon>Ooceraea</taxon>
    </lineage>
</organism>
<dbReference type="Proteomes" id="UP000053097">
    <property type="component" value="Unassembled WGS sequence"/>
</dbReference>
<dbReference type="InterPro" id="IPR016024">
    <property type="entry name" value="ARM-type_fold"/>
</dbReference>
<evidence type="ECO:0000256" key="7">
    <source>
        <dbReference type="ARBA" id="ARBA00023242"/>
    </source>
</evidence>
<reference evidence="10 12" key="1">
    <citation type="journal article" date="2014" name="Curr. Biol.">
        <title>The genome of the clonal raider ant Cerapachys biroi.</title>
        <authorList>
            <person name="Oxley P.R."/>
            <person name="Ji L."/>
            <person name="Fetter-Pruneda I."/>
            <person name="McKenzie S.K."/>
            <person name="Li C."/>
            <person name="Hu H."/>
            <person name="Zhang G."/>
            <person name="Kronauer D.J."/>
        </authorList>
    </citation>
    <scope>NUCLEOTIDE SEQUENCE [LARGE SCALE GENOMIC DNA]</scope>
</reference>
<sequence length="1078" mass="120965">MEAALVNLLVSDNATIQEATVALKKLLKDPESIKTLCEIIVSSQNAEVRQYAAVLLRRRYCKDVNWKKLPESIRTDFKKVILQALVNEKEKFVKNSIAQLIGIIIKYELPTNNWPEIIDFVQQSITSEHWETKELGTYTLASMTEVTPEPYSSHGAALAMLLFQTLNNPHLDLKGPIAYNILKTLRHLVPLVEHDTAMQNTYTQMMPRIITTIQVFTEYNQPYAIESFELLDELCENVNTVITPHIKSLVNLCLTMAANKSIEPNTKIKAINFIGWLARIKKKALVKHKLIEPIVNMLFVVMTMPPENDGEDDINAENENSVLTCATQTLDLLALHLPPEKLIPHLLRHIEPGLQSTDVYAKKASYVAMAVLAEGCAEYICSKYLESFLRCICEGIKDSALMVRNAALYALGQFSEHLQPDISRYSSELLPVLFDYLNQVCSYIKQTKKEPHSLSRMFYALEMFCQNLDDSILPYLPTLMERLFEILSADMPMRVRELALSAVSAAASASMEHMLPYFDAIIAILDSYLAAEPTEETMSLQVQAIDTLGVVARSIGKQHFAPLAARTLNLGMKLLKNTEDPDLRKAVYGLLAAISTVTKKDMAAALPDIVEYMIMSIRSSEGIVMHFKEDNTALGVYDNLSESDDENEEEDIEHTDNEDDDDDVEGYSVENSYIEEKEEAVIALKEIAENTEEAFMPYLERAFEEIFTVIDYPQEDIRKASIEALCQFCVNFSKIDSNDGKTALSRALSILIPKLAQLIKLDEEQTVAICGLDAYATLLSEIESNVFEDDGRKDAVMSRVMDVFTGKTACQDQEEVEGDNIEAEQDILLVESAGGVLCNLGRVIAPESFAYYFQTVLPLLLKRLKGGTEGQRSFVTGTIAECFQGLRHTTGAFVPQLLPIFLQTAQDSSSEVRNNSFFGIGELVLHAKEAAYPHYPEILQLLSCAIAKETSANARDNVVGAIARLIITNYSNMPLEQVFPVFVQQLPLKEDLQENKVVFKSILTLYQAGLAILKPHITILLKVAFSVLHEEKIKDDNETKNLVIEFIKSAQRDFPNDWNALYNELPQEIATNMQQIFA</sequence>
<dbReference type="InterPro" id="IPR040122">
    <property type="entry name" value="Importin_beta"/>
</dbReference>
<evidence type="ECO:0000313" key="12">
    <source>
        <dbReference type="Proteomes" id="UP000053097"/>
    </source>
</evidence>
<feature type="region of interest" description="Disordered" evidence="8">
    <location>
        <begin position="641"/>
        <end position="666"/>
    </location>
</feature>
<reference evidence="11" key="3">
    <citation type="submission" date="2018-07" db="EMBL/GenBank/DDBJ databases">
        <authorList>
            <person name="Mckenzie S.K."/>
            <person name="Kronauer D.J.C."/>
        </authorList>
    </citation>
    <scope>NUCLEOTIDE SEQUENCE</scope>
    <source>
        <strain evidence="11">Clonal line C1</strain>
    </source>
</reference>
<evidence type="ECO:0000313" key="10">
    <source>
        <dbReference type="EMBL" id="EZA60060.1"/>
    </source>
</evidence>
<dbReference type="InterPro" id="IPR001494">
    <property type="entry name" value="Importin-beta_N"/>
</dbReference>
<dbReference type="OrthoDB" id="7862313at2759"/>
<keyword evidence="12" id="KW-1185">Reference proteome</keyword>
<evidence type="ECO:0000259" key="9">
    <source>
        <dbReference type="PROSITE" id="PS50166"/>
    </source>
</evidence>
<keyword evidence="7" id="KW-0539">Nucleus</keyword>
<accession>A0A026WVI9</accession>
<reference evidence="11" key="2">
    <citation type="journal article" date="2018" name="Genome Res.">
        <title>The genomic architecture and molecular evolution of ant odorant receptors.</title>
        <authorList>
            <person name="McKenzie S.K."/>
            <person name="Kronauer D.J.C."/>
        </authorList>
    </citation>
    <scope>NUCLEOTIDE SEQUENCE [LARGE SCALE GENOMIC DNA]</scope>
    <source>
        <strain evidence="11">Clonal line C1</strain>
    </source>
</reference>
<dbReference type="Proteomes" id="UP000279307">
    <property type="component" value="Chromosome 14"/>
</dbReference>
<dbReference type="GO" id="GO:0005737">
    <property type="term" value="C:cytoplasm"/>
    <property type="evidence" value="ECO:0007669"/>
    <property type="project" value="UniProtKB-SubCell"/>
</dbReference>